<dbReference type="Pfam" id="PF00105">
    <property type="entry name" value="zf-C4"/>
    <property type="match status" value="1"/>
</dbReference>
<dbReference type="PRINTS" id="PR00047">
    <property type="entry name" value="STROIDFINGER"/>
</dbReference>
<dbReference type="Proteomes" id="UP000005239">
    <property type="component" value="Unassembled WGS sequence"/>
</dbReference>
<proteinExistence type="predicted"/>
<dbReference type="PROSITE" id="PS51030">
    <property type="entry name" value="NUCLEAR_REC_DBD_2"/>
    <property type="match status" value="1"/>
</dbReference>
<accession>A0A8R1UHZ4</accession>
<dbReference type="Pfam" id="PF10326">
    <property type="entry name" value="7TM_GPCR_Str"/>
    <property type="match status" value="2"/>
</dbReference>
<dbReference type="GO" id="GO:0008270">
    <property type="term" value="F:zinc ion binding"/>
    <property type="evidence" value="ECO:0007669"/>
    <property type="project" value="InterPro"/>
</dbReference>
<gene>
    <name evidence="1" type="primary">WBGene00115317</name>
</gene>
<dbReference type="InterPro" id="IPR019423">
    <property type="entry name" value="7TM_GPCR_serpentine_rcpt_Srj"/>
</dbReference>
<dbReference type="SMART" id="SM00399">
    <property type="entry name" value="ZnF_C4"/>
    <property type="match status" value="1"/>
</dbReference>
<dbReference type="PANTHER" id="PTHR45907">
    <property type="entry name" value="SERPENTINE RECEPTOR, CLASS J"/>
    <property type="match status" value="1"/>
</dbReference>
<keyword evidence="2" id="KW-1185">Reference proteome</keyword>
<dbReference type="InterPro" id="IPR000536">
    <property type="entry name" value="Nucl_hrmn_rcpt_lig-bd"/>
</dbReference>
<dbReference type="SUPFAM" id="SSF48508">
    <property type="entry name" value="Nuclear receptor ligand-binding domain"/>
    <property type="match status" value="1"/>
</dbReference>
<dbReference type="AlphaFoldDB" id="A0A2A6BIN9"/>
<dbReference type="InterPro" id="IPR035500">
    <property type="entry name" value="NHR-like_dom_sf"/>
</dbReference>
<dbReference type="InterPro" id="IPR001628">
    <property type="entry name" value="Znf_hrmn_rcpt"/>
</dbReference>
<dbReference type="SUPFAM" id="SSF57716">
    <property type="entry name" value="Glucocorticoid receptor-like (DNA-binding domain)"/>
    <property type="match status" value="1"/>
</dbReference>
<evidence type="ECO:0000313" key="1">
    <source>
        <dbReference type="EnsemblMetazoa" id="PPA25763.1"/>
    </source>
</evidence>
<organism evidence="1 2">
    <name type="scientific">Pristionchus pacificus</name>
    <name type="common">Parasitic nematode worm</name>
    <dbReference type="NCBI Taxonomy" id="54126"/>
    <lineage>
        <taxon>Eukaryota</taxon>
        <taxon>Metazoa</taxon>
        <taxon>Ecdysozoa</taxon>
        <taxon>Nematoda</taxon>
        <taxon>Chromadorea</taxon>
        <taxon>Rhabditida</taxon>
        <taxon>Rhabditina</taxon>
        <taxon>Diplogasteromorpha</taxon>
        <taxon>Diplogasteroidea</taxon>
        <taxon>Neodiplogasteridae</taxon>
        <taxon>Pristionchus</taxon>
    </lineage>
</organism>
<dbReference type="PANTHER" id="PTHR45907:SF16">
    <property type="entry name" value="SERPENTINE RECEPTOR, CLASS J"/>
    <property type="match status" value="1"/>
</dbReference>
<dbReference type="EnsemblMetazoa" id="PPA25763.1">
    <property type="protein sequence ID" value="PPA25763.1"/>
    <property type="gene ID" value="WBGene00115317"/>
</dbReference>
<dbReference type="SUPFAM" id="SSF81321">
    <property type="entry name" value="Family A G protein-coupled receptor-like"/>
    <property type="match status" value="1"/>
</dbReference>
<protein>
    <submittedName>
        <fullName evidence="1">G protein-coupled receptor</fullName>
    </submittedName>
</protein>
<reference evidence="1" key="2">
    <citation type="submission" date="2022-06" db="UniProtKB">
        <authorList>
            <consortium name="EnsemblMetazoa"/>
        </authorList>
    </citation>
    <scope>IDENTIFICATION</scope>
    <source>
        <strain evidence="1">PS312</strain>
    </source>
</reference>
<dbReference type="GO" id="GO:0043565">
    <property type="term" value="F:sequence-specific DNA binding"/>
    <property type="evidence" value="ECO:0007669"/>
    <property type="project" value="InterPro"/>
</dbReference>
<evidence type="ECO:0000313" key="2">
    <source>
        <dbReference type="Proteomes" id="UP000005239"/>
    </source>
</evidence>
<dbReference type="InterPro" id="IPR013088">
    <property type="entry name" value="Znf_NHR/GATA"/>
</dbReference>
<dbReference type="Gene3D" id="1.10.565.10">
    <property type="entry name" value="Retinoid X Receptor"/>
    <property type="match status" value="1"/>
</dbReference>
<dbReference type="Pfam" id="PF00104">
    <property type="entry name" value="Hormone_recep"/>
    <property type="match status" value="1"/>
</dbReference>
<name>A0A2A6BIN9_PRIPA</name>
<dbReference type="Gene3D" id="3.30.50.10">
    <property type="entry name" value="Erythroid Transcription Factor GATA-1, subunit A"/>
    <property type="match status" value="1"/>
</dbReference>
<sequence>MAVCLVCAQPISATQLGVNACRACAAFFKRTQLAGRNFICRQGDKKCLVQLKNKFACRSCRYAKCVRIGLNYDNPQRRQPRKPRSILDQLSEAYKFLGWRILRAKTDSREEYRSKAQVGATEKKITTRVPSVLSGKCFGSYHMSLNFCFEKCYQAESQRIMLLKFNMIENFYLSPLYLTGSNSALSLMQYIDCANVESWLAKRNKEKRREDLESTFRGFARDFADMIVPMRKLKEPVTEREFHALVALAIFDSIADYEEVREEEMWRLRKKVFTELQEYYRTELGLRDFSRRLGNLMTCYYNAAEAGHVQRQEYRMYATMFNVLAVDPTILSLFAIVSVIGNGLFVFLVLDRQNRSMGSYRLLLVAFACGDILVSAYHAFAFPNFVLVLYQFEYGIIVFTMAALQLPESIGFYVNTAYAILFYEPFILLAFHFVYRYLVLVRPRIIQEHGCALTVLAVAVNILFNCSSIGICFLCWSRQGRGLNMRVIFAVCIAVESTSCAFAVSVVCAVRIVRSISTTSMSAVTRRLRLQLQLLQALVAQFTVPLILCIIPIAFIVLLPFTGRRFGDTGTIMGTAVALFPAIDPIVVIMFRLTLVQYYVRVMGNVPGVTALMAALIQFTAPLVLCIIPTACIVVLPFTGRRFGDTGSVMSMAVALFPATDPIMAIVMIA</sequence>
<reference evidence="2" key="1">
    <citation type="journal article" date="2008" name="Nat. Genet.">
        <title>The Pristionchus pacificus genome provides a unique perspective on nematode lifestyle and parasitism.</title>
        <authorList>
            <person name="Dieterich C."/>
            <person name="Clifton S.W."/>
            <person name="Schuster L.N."/>
            <person name="Chinwalla A."/>
            <person name="Delehaunty K."/>
            <person name="Dinkelacker I."/>
            <person name="Fulton L."/>
            <person name="Fulton R."/>
            <person name="Godfrey J."/>
            <person name="Minx P."/>
            <person name="Mitreva M."/>
            <person name="Roeseler W."/>
            <person name="Tian H."/>
            <person name="Witte H."/>
            <person name="Yang S.P."/>
            <person name="Wilson R.K."/>
            <person name="Sommer R.J."/>
        </authorList>
    </citation>
    <scope>NUCLEOTIDE SEQUENCE [LARGE SCALE GENOMIC DNA]</scope>
    <source>
        <strain evidence="2">PS312</strain>
    </source>
</reference>
<dbReference type="GO" id="GO:0003700">
    <property type="term" value="F:DNA-binding transcription factor activity"/>
    <property type="evidence" value="ECO:0007669"/>
    <property type="project" value="InterPro"/>
</dbReference>
<dbReference type="InterPro" id="IPR019428">
    <property type="entry name" value="7TM_GPCR_serpentine_rcpt_Str"/>
</dbReference>
<accession>A0A2A6BIN9</accession>